<dbReference type="PANTHER" id="PTHR40980">
    <property type="entry name" value="PLUG DOMAIN-CONTAINING PROTEIN"/>
    <property type="match status" value="1"/>
</dbReference>
<dbReference type="InterPro" id="IPR010104">
    <property type="entry name" value="TonB_rcpt_bac"/>
</dbReference>
<evidence type="ECO:0000256" key="4">
    <source>
        <dbReference type="ARBA" id="ARBA00022452"/>
    </source>
</evidence>
<dbReference type="Proteomes" id="UP000447355">
    <property type="component" value="Unassembled WGS sequence"/>
</dbReference>
<dbReference type="PROSITE" id="PS52016">
    <property type="entry name" value="TONB_DEPENDENT_REC_3"/>
    <property type="match status" value="1"/>
</dbReference>
<evidence type="ECO:0000256" key="2">
    <source>
        <dbReference type="ARBA" id="ARBA00009810"/>
    </source>
</evidence>
<accession>A0A845GT75</accession>
<keyword evidence="5 10" id="KW-0812">Transmembrane</keyword>
<dbReference type="EMBL" id="WWCX01000045">
    <property type="protein sequence ID" value="MYM96436.1"/>
    <property type="molecule type" value="Genomic_DNA"/>
</dbReference>
<organism evidence="14 15">
    <name type="scientific">Duganella vulcania</name>
    <dbReference type="NCBI Taxonomy" id="2692166"/>
    <lineage>
        <taxon>Bacteria</taxon>
        <taxon>Pseudomonadati</taxon>
        <taxon>Pseudomonadota</taxon>
        <taxon>Betaproteobacteria</taxon>
        <taxon>Burkholderiales</taxon>
        <taxon>Oxalobacteraceae</taxon>
        <taxon>Telluria group</taxon>
        <taxon>Duganella</taxon>
    </lineage>
</organism>
<keyword evidence="8 14" id="KW-0675">Receptor</keyword>
<keyword evidence="6 11" id="KW-0798">TonB box</keyword>
<dbReference type="Pfam" id="PF07715">
    <property type="entry name" value="Plug"/>
    <property type="match status" value="1"/>
</dbReference>
<dbReference type="InterPro" id="IPR037066">
    <property type="entry name" value="Plug_dom_sf"/>
</dbReference>
<dbReference type="GO" id="GO:0009279">
    <property type="term" value="C:cell outer membrane"/>
    <property type="evidence" value="ECO:0007669"/>
    <property type="project" value="UniProtKB-SubCell"/>
</dbReference>
<comment type="similarity">
    <text evidence="2 10 11">Belongs to the TonB-dependent receptor family.</text>
</comment>
<dbReference type="Pfam" id="PF00593">
    <property type="entry name" value="TonB_dep_Rec_b-barrel"/>
    <property type="match status" value="1"/>
</dbReference>
<evidence type="ECO:0000259" key="12">
    <source>
        <dbReference type="Pfam" id="PF00593"/>
    </source>
</evidence>
<evidence type="ECO:0000313" key="15">
    <source>
        <dbReference type="Proteomes" id="UP000447355"/>
    </source>
</evidence>
<dbReference type="InterPro" id="IPR036942">
    <property type="entry name" value="Beta-barrel_TonB_sf"/>
</dbReference>
<evidence type="ECO:0000313" key="14">
    <source>
        <dbReference type="EMBL" id="MYM96436.1"/>
    </source>
</evidence>
<evidence type="ECO:0000256" key="9">
    <source>
        <dbReference type="ARBA" id="ARBA00023237"/>
    </source>
</evidence>
<protein>
    <submittedName>
        <fullName evidence="14">TonB-dependent receptor</fullName>
    </submittedName>
</protein>
<evidence type="ECO:0000256" key="6">
    <source>
        <dbReference type="ARBA" id="ARBA00023077"/>
    </source>
</evidence>
<dbReference type="SUPFAM" id="SSF56935">
    <property type="entry name" value="Porins"/>
    <property type="match status" value="1"/>
</dbReference>
<evidence type="ECO:0000256" key="3">
    <source>
        <dbReference type="ARBA" id="ARBA00022448"/>
    </source>
</evidence>
<evidence type="ECO:0000256" key="7">
    <source>
        <dbReference type="ARBA" id="ARBA00023136"/>
    </source>
</evidence>
<evidence type="ECO:0000256" key="8">
    <source>
        <dbReference type="ARBA" id="ARBA00023170"/>
    </source>
</evidence>
<feature type="domain" description="TonB-dependent receptor plug" evidence="13">
    <location>
        <begin position="38"/>
        <end position="147"/>
    </location>
</feature>
<keyword evidence="3 10" id="KW-0813">Transport</keyword>
<keyword evidence="4 10" id="KW-1134">Transmembrane beta strand</keyword>
<dbReference type="Gene3D" id="2.40.170.20">
    <property type="entry name" value="TonB-dependent receptor, beta-barrel domain"/>
    <property type="match status" value="1"/>
</dbReference>
<evidence type="ECO:0000259" key="13">
    <source>
        <dbReference type="Pfam" id="PF07715"/>
    </source>
</evidence>
<comment type="caution">
    <text evidence="14">The sequence shown here is derived from an EMBL/GenBank/DDBJ whole genome shotgun (WGS) entry which is preliminary data.</text>
</comment>
<evidence type="ECO:0000256" key="11">
    <source>
        <dbReference type="RuleBase" id="RU003357"/>
    </source>
</evidence>
<evidence type="ECO:0000256" key="10">
    <source>
        <dbReference type="PROSITE-ProRule" id="PRU01360"/>
    </source>
</evidence>
<dbReference type="NCBIfam" id="TIGR01782">
    <property type="entry name" value="TonB-Xanth-Caul"/>
    <property type="match status" value="1"/>
</dbReference>
<feature type="domain" description="TonB-dependent receptor-like beta-barrel" evidence="12">
    <location>
        <begin position="361"/>
        <end position="815"/>
    </location>
</feature>
<keyword evidence="7 10" id="KW-0472">Membrane</keyword>
<sequence length="848" mass="91313">MPAYAADPATAAPSGEAIQVIVVDAQRATNANARQAQEQAPNLINLMTAAEMRKLPDVNIAESVRRIPGISLETDTGEGRFVNIRGLDADLNSTTFGGLRLPPSNNASPFGGGRAVALDAIPTGLVGAITVTKSNLPEQDAEALGGTIEITPKTTPRNGKPFLEARIGTGRESLRGTNIADLSLTTGTRFGGDGTDRSSGNAYASHPFSIVVTAAYYEDKRGIDDVEPAFLDDGVHSPLTYAGWDLRWYQYHRRRHGVGIDLGYQPDARNSYYIRGFDAGYTESVLRQRLTVTPDGAPVATASGFIDGMGANGFDKTLRDEQETINNKVFMAGGKNQLEHAVLDYRLGYTRGSYNKMHDYNSDFNYTPSGAPTVSYANSGPGNVPAFTVNGADYLNPANYALVKLQNSTTDISDHEWSLAANLAWDTRIGGYDEESLKVGAGARLRKRVVNGQPYSFDNPPVLPLTAASGGPGVTFYDGHYQNGPQLTPGLMQKLYGSQQVVSASDAENAALQYLQDKEDVYAAYGQYQIRSGALGVTGGVRVEATRANYAANAKGVDAAGNSMIQPENRDRNYLNWFPSVQARYELGGSTLLRAAFSSTIARPGFSQVSASLNIDPGANTVTKGNPELKPTTANSFDLSFERYLPNAGIASIGVFDKEISNYIAASQSNQTFPNNGLFAGFVGVAHVYSFANVGKSTARGLELNYEQRFTALPGWLGGLGASANYTFVDSRFEIRPGETSSLPSTSRNTVNAAVFYEAGPWNLRLGMYTLSRNLWAIGARAAQDVYSERRTSYDFGGAYAFNKHVSLYLNAKNLSDTPLKFAEGTANRTIQREFYGATYQAGVNLTY</sequence>
<dbReference type="InterPro" id="IPR012910">
    <property type="entry name" value="Plug_dom"/>
</dbReference>
<dbReference type="InterPro" id="IPR000531">
    <property type="entry name" value="Beta-barrel_TonB"/>
</dbReference>
<dbReference type="Gene3D" id="2.170.130.10">
    <property type="entry name" value="TonB-dependent receptor, plug domain"/>
    <property type="match status" value="1"/>
</dbReference>
<evidence type="ECO:0000256" key="1">
    <source>
        <dbReference type="ARBA" id="ARBA00004571"/>
    </source>
</evidence>
<dbReference type="AlphaFoldDB" id="A0A845GT75"/>
<evidence type="ECO:0000256" key="5">
    <source>
        <dbReference type="ARBA" id="ARBA00022692"/>
    </source>
</evidence>
<comment type="subcellular location">
    <subcellularLocation>
        <location evidence="1 10">Cell outer membrane</location>
        <topology evidence="1 10">Multi-pass membrane protein</topology>
    </subcellularLocation>
</comment>
<gene>
    <name evidence="14" type="ORF">GTP90_21480</name>
</gene>
<dbReference type="InterPro" id="IPR039426">
    <property type="entry name" value="TonB-dep_rcpt-like"/>
</dbReference>
<name>A0A845GT75_9BURK</name>
<keyword evidence="9 10" id="KW-0998">Cell outer membrane</keyword>
<reference evidence="14" key="1">
    <citation type="submission" date="2019-12" db="EMBL/GenBank/DDBJ databases">
        <title>Novel species isolated from a subtropical stream in China.</title>
        <authorList>
            <person name="Lu H."/>
        </authorList>
    </citation>
    <scope>NUCLEOTIDE SEQUENCE [LARGE SCALE GENOMIC DNA]</scope>
    <source>
        <strain evidence="14">FT81W</strain>
    </source>
</reference>
<proteinExistence type="inferred from homology"/>
<dbReference type="PANTHER" id="PTHR40980:SF4">
    <property type="entry name" value="TONB-DEPENDENT RECEPTOR-LIKE BETA-BARREL DOMAIN-CONTAINING PROTEIN"/>
    <property type="match status" value="1"/>
</dbReference>